<proteinExistence type="predicted"/>
<dbReference type="GO" id="GO:0046403">
    <property type="term" value="F:polynucleotide 3'-phosphatase activity"/>
    <property type="evidence" value="ECO:0007669"/>
    <property type="project" value="TreeGrafter"/>
</dbReference>
<feature type="domain" description="DUF7920" evidence="2">
    <location>
        <begin position="116"/>
        <end position="188"/>
    </location>
</feature>
<dbReference type="GO" id="GO:0006281">
    <property type="term" value="P:DNA repair"/>
    <property type="evidence" value="ECO:0007669"/>
    <property type="project" value="TreeGrafter"/>
</dbReference>
<feature type="compositionally biased region" description="Low complexity" evidence="1">
    <location>
        <begin position="358"/>
        <end position="377"/>
    </location>
</feature>
<feature type="domain" description="DUF7920" evidence="2">
    <location>
        <begin position="273"/>
        <end position="356"/>
    </location>
</feature>
<evidence type="ECO:0000313" key="3">
    <source>
        <dbReference type="EMBL" id="KAG5478411.1"/>
    </source>
</evidence>
<protein>
    <recommendedName>
        <fullName evidence="2">DUF7920 domain-containing protein</fullName>
    </recommendedName>
</protein>
<feature type="compositionally biased region" description="Polar residues" evidence="1">
    <location>
        <begin position="387"/>
        <end position="397"/>
    </location>
</feature>
<evidence type="ECO:0000313" key="4">
    <source>
        <dbReference type="Proteomes" id="UP000674143"/>
    </source>
</evidence>
<sequence length="1308" mass="140135">MSSSPNAPFRVGAVLAASNGSAGSSPVAGSFSDFVAAEMYGDLQPPPALSLSARSSADSRNCAKGSSVAAVMPTAAAASSSHRSDTAAYVTSSIAVAGASDEHSFSKPAVVALDEEQRRCVNSAYHISFRGDPRVKLKPTAVELPNGAHFLIVDRFVSGNCDGVYERNKKMWEHIPVGQARVFARAPPAAQSFSPDELVEAARVYCESSSADIAATVPLPCPKRLGSPIKNVLGSPPTLPPIAPSSTASVLGSISQSTEWASSQPQQCSFHNEWTRVAAAVGLRKMGHWREATSVFSIHKEMSETAIALEKVDGESGRIAAFSWLGERYWIIGCRYQHIVTRLDVPEVDLVRYATSSSSLASTPSSPSTVSDDAPVSARLSSAGRPSASSRDNSPAQNPLDGAEQSSAHGGAAGKCIGGASSEAAYLELTIRMARLWRRVLESLHTTTDGAAEAVGTASSSNVTAAAARADALMELHACVAADNRSLCFDVILSGWERLQNFSGVRDFPADKSLPHISTPGTGPSNSTICTNRANSTAFMMESAPVTSDSDAASSTSTTMPAAIPLWFYAVTWDASLDERGWCMGVEEAFAFFGRFRLPTVPKSADVQLGSPEYEGLRHSVLSRCNTAGAVMYGLSKDKTEGGKGAVVVQVWKCRAYPHSLERTVQEYVVTHRLCGEPLRCKVKKKVSSLSREIRLCIKQWELHRLPFLLDFALWLHREKYITPSTDLVALKVIRGQWLSYQERFQKILEAQHQQRHRTFSRQGTTVSASETMHSRRETRADAVDGVCCSASNADQDGEGEHGDSYLQQQNVQDDASLHDAESLDPILLVGPQGCGKSTMARILFALLEESGAAPRWLNQDEVGNRSAYLAAVRRAVTQGSCSHLLLDKMNLDEKSRSDYAAAGLKPALVVAWTHNEGVEAMVEVCYERVVKRGVHHRTFCPEDVASLRPPPSFVPSRAPELRPAVLPLLQGGLSQSASRDTSPTPSSTASLSPVSIGQCGCSPNAPFPPMRSPPPPTRLHGILHANAKRYQVPTNAPLVELDVTWGCRKMATVVWEALRDKSTCVLPPLAELHVEAAIQTAYAYEQLLETYPSRVASAVLRGPSSEVVLQQLSLVLPPITIPKAQRLQPTVEVLLHNFCQHPSPTALVRYAGQVGRTRRMTVQAVVSNSKVTLLLMLGPAEAAASHSAASAAADEHGEESVLPAHACAVPPALPPDLSLENTGSMAAAIGHGGSGVSVASSAEDPSSMVAHPTQEHFAVLAKAKVTPEYCEALAQRVRDDPEEDPYCTVRWLSPPLEIDFAVTLLLP</sequence>
<dbReference type="PANTHER" id="PTHR12083">
    <property type="entry name" value="BIFUNCTIONAL POLYNUCLEOTIDE PHOSPHATASE/KINASE"/>
    <property type="match status" value="1"/>
</dbReference>
<dbReference type="KEGG" id="loi:92360559"/>
<dbReference type="Proteomes" id="UP000674143">
    <property type="component" value="Unassembled WGS sequence"/>
</dbReference>
<dbReference type="PANTHER" id="PTHR12083:SF9">
    <property type="entry name" value="BIFUNCTIONAL POLYNUCLEOTIDE PHOSPHATASE_KINASE"/>
    <property type="match status" value="1"/>
</dbReference>
<dbReference type="SUPFAM" id="SSF52540">
    <property type="entry name" value="P-loop containing nucleoside triphosphate hydrolases"/>
    <property type="match status" value="1"/>
</dbReference>
<feature type="compositionally biased region" description="Low complexity" evidence="1">
    <location>
        <begin position="977"/>
        <end position="996"/>
    </location>
</feature>
<comment type="caution">
    <text evidence="3">The sequence shown here is derived from an EMBL/GenBank/DDBJ whole genome shotgun (WGS) entry which is preliminary data.</text>
</comment>
<reference evidence="4" key="1">
    <citation type="journal article" date="2021" name="Microbiol. Resour. Announc.">
        <title>LGAAP: Leishmaniinae Genome Assembly and Annotation Pipeline.</title>
        <authorList>
            <person name="Almutairi H."/>
            <person name="Urbaniak M.D."/>
            <person name="Bates M.D."/>
            <person name="Jariyapan N."/>
            <person name="Kwakye-Nuako G."/>
            <person name="Thomaz-Soccol V."/>
            <person name="Al-Salem W.S."/>
            <person name="Dillon R.J."/>
            <person name="Bates P.A."/>
            <person name="Gatherer D."/>
        </authorList>
    </citation>
    <scope>NUCLEOTIDE SEQUENCE [LARGE SCALE GENOMIC DNA]</scope>
</reference>
<dbReference type="Pfam" id="PF25536">
    <property type="entry name" value="DUF7920"/>
    <property type="match status" value="3"/>
</dbReference>
<accession>A0A836GNJ9</accession>
<name>A0A836GNJ9_9TRYP</name>
<feature type="region of interest" description="Disordered" evidence="1">
    <location>
        <begin position="973"/>
        <end position="996"/>
    </location>
</feature>
<organism evidence="3 4">
    <name type="scientific">Leishmania orientalis</name>
    <dbReference type="NCBI Taxonomy" id="2249476"/>
    <lineage>
        <taxon>Eukaryota</taxon>
        <taxon>Discoba</taxon>
        <taxon>Euglenozoa</taxon>
        <taxon>Kinetoplastea</taxon>
        <taxon>Metakinetoplastina</taxon>
        <taxon>Trypanosomatida</taxon>
        <taxon>Trypanosomatidae</taxon>
        <taxon>Leishmaniinae</taxon>
        <taxon>Leishmania</taxon>
    </lineage>
</organism>
<gene>
    <name evidence="3" type="ORF">LSCM4_04643</name>
</gene>
<feature type="domain" description="DUF7920" evidence="2">
    <location>
        <begin position="566"/>
        <end position="666"/>
    </location>
</feature>
<dbReference type="GO" id="GO:0003690">
    <property type="term" value="F:double-stranded DNA binding"/>
    <property type="evidence" value="ECO:0007669"/>
    <property type="project" value="TreeGrafter"/>
</dbReference>
<dbReference type="EMBL" id="JAFHLR010000023">
    <property type="protein sequence ID" value="KAG5478411.1"/>
    <property type="molecule type" value="Genomic_DNA"/>
</dbReference>
<reference evidence="4" key="2">
    <citation type="journal article" date="2021" name="Sci. Data">
        <title>Chromosome-scale genome sequencing, assembly and annotation of six genomes from subfamily Leishmaniinae.</title>
        <authorList>
            <person name="Almutairi H."/>
            <person name="Urbaniak M.D."/>
            <person name="Bates M.D."/>
            <person name="Jariyapan N."/>
            <person name="Kwakye-Nuako G."/>
            <person name="Thomaz Soccol V."/>
            <person name="Al-Salem W.S."/>
            <person name="Dillon R.J."/>
            <person name="Bates P.A."/>
            <person name="Gatherer D."/>
        </authorList>
    </citation>
    <scope>NUCLEOTIDE SEQUENCE [LARGE SCALE GENOMIC DNA]</scope>
</reference>
<evidence type="ECO:0000256" key="1">
    <source>
        <dbReference type="SAM" id="MobiDB-lite"/>
    </source>
</evidence>
<dbReference type="InterPro" id="IPR057680">
    <property type="entry name" value="DUF7920"/>
</dbReference>
<feature type="region of interest" description="Disordered" evidence="1">
    <location>
        <begin position="358"/>
        <end position="412"/>
    </location>
</feature>
<dbReference type="GeneID" id="92360559"/>
<dbReference type="GO" id="GO:0046404">
    <property type="term" value="F:ATP-dependent polydeoxyribonucleotide 5'-hydroxyl-kinase activity"/>
    <property type="evidence" value="ECO:0007669"/>
    <property type="project" value="TreeGrafter"/>
</dbReference>
<dbReference type="Gene3D" id="3.40.50.300">
    <property type="entry name" value="P-loop containing nucleotide triphosphate hydrolases"/>
    <property type="match status" value="1"/>
</dbReference>
<evidence type="ECO:0000259" key="2">
    <source>
        <dbReference type="Pfam" id="PF25536"/>
    </source>
</evidence>
<dbReference type="RefSeq" id="XP_067063072.1">
    <property type="nucleotide sequence ID" value="XM_067206625.1"/>
</dbReference>
<dbReference type="InterPro" id="IPR027417">
    <property type="entry name" value="P-loop_NTPase"/>
</dbReference>
<keyword evidence="4" id="KW-1185">Reference proteome</keyword>